<proteinExistence type="predicted"/>
<dbReference type="Proteomes" id="UP000317332">
    <property type="component" value="Unassembled WGS sequence"/>
</dbReference>
<accession>A0A506PD18</accession>
<keyword evidence="3" id="KW-1185">Reference proteome</keyword>
<evidence type="ECO:0000313" key="3">
    <source>
        <dbReference type="Proteomes" id="UP000317332"/>
    </source>
</evidence>
<protein>
    <submittedName>
        <fullName evidence="2">Uncharacterized protein</fullName>
    </submittedName>
</protein>
<sequence>MKQKQFVYLMVGVVALLMLPLIGSYISAEINWSLFDYIVMGILLTVTGLTAILVYNRFKNSKLKFLYLAIIGVVFLLIYIELAVGLFGSPIAGD</sequence>
<dbReference type="RefSeq" id="WP_140991400.1">
    <property type="nucleotide sequence ID" value="NZ_VHIQ01000008.1"/>
</dbReference>
<keyword evidence="1" id="KW-1133">Transmembrane helix</keyword>
<dbReference type="EMBL" id="VHIQ01000008">
    <property type="protein sequence ID" value="TPV31424.1"/>
    <property type="molecule type" value="Genomic_DNA"/>
</dbReference>
<organism evidence="2 3">
    <name type="scientific">Paucihalobacter ruber</name>
    <dbReference type="NCBI Taxonomy" id="2567861"/>
    <lineage>
        <taxon>Bacteria</taxon>
        <taxon>Pseudomonadati</taxon>
        <taxon>Bacteroidota</taxon>
        <taxon>Flavobacteriia</taxon>
        <taxon>Flavobacteriales</taxon>
        <taxon>Flavobacteriaceae</taxon>
        <taxon>Paucihalobacter</taxon>
    </lineage>
</organism>
<gene>
    <name evidence="2" type="ORF">FJ651_14620</name>
</gene>
<keyword evidence="1" id="KW-0472">Membrane</keyword>
<dbReference type="AlphaFoldDB" id="A0A506PD18"/>
<feature type="transmembrane region" description="Helical" evidence="1">
    <location>
        <begin position="7"/>
        <end position="28"/>
    </location>
</feature>
<feature type="transmembrane region" description="Helical" evidence="1">
    <location>
        <begin position="34"/>
        <end position="54"/>
    </location>
</feature>
<name>A0A506PD18_9FLAO</name>
<evidence type="ECO:0000313" key="2">
    <source>
        <dbReference type="EMBL" id="TPV31424.1"/>
    </source>
</evidence>
<evidence type="ECO:0000256" key="1">
    <source>
        <dbReference type="SAM" id="Phobius"/>
    </source>
</evidence>
<feature type="transmembrane region" description="Helical" evidence="1">
    <location>
        <begin position="66"/>
        <end position="88"/>
    </location>
</feature>
<dbReference type="OrthoDB" id="9813621at2"/>
<keyword evidence="1" id="KW-0812">Transmembrane</keyword>
<reference evidence="2 3" key="1">
    <citation type="submission" date="2019-06" db="EMBL/GenBank/DDBJ databases">
        <title>Flavobacteriaceae Paucihalobacterium erythroidium CWB-1, complete genome.</title>
        <authorList>
            <person name="Wu S."/>
        </authorList>
    </citation>
    <scope>NUCLEOTIDE SEQUENCE [LARGE SCALE GENOMIC DNA]</scope>
    <source>
        <strain evidence="2 3">CWB-1</strain>
    </source>
</reference>
<comment type="caution">
    <text evidence="2">The sequence shown here is derived from an EMBL/GenBank/DDBJ whole genome shotgun (WGS) entry which is preliminary data.</text>
</comment>